<dbReference type="Proteomes" id="UP000658514">
    <property type="component" value="Unassembled WGS sequence"/>
</dbReference>
<organism evidence="2 3">
    <name type="scientific">Calothrix parietina FACHB-288</name>
    <dbReference type="NCBI Taxonomy" id="2692896"/>
    <lineage>
        <taxon>Bacteria</taxon>
        <taxon>Bacillati</taxon>
        <taxon>Cyanobacteriota</taxon>
        <taxon>Cyanophyceae</taxon>
        <taxon>Nostocales</taxon>
        <taxon>Calotrichaceae</taxon>
        <taxon>Calothrix</taxon>
    </lineage>
</organism>
<name>A0ABR8ALM8_9CYAN</name>
<dbReference type="RefSeq" id="WP_190550695.1">
    <property type="nucleotide sequence ID" value="NZ_CAWPNO010000115.1"/>
</dbReference>
<dbReference type="EMBL" id="JACJQH010000078">
    <property type="protein sequence ID" value="MBD2200155.1"/>
    <property type="molecule type" value="Genomic_DNA"/>
</dbReference>
<evidence type="ECO:0000313" key="2">
    <source>
        <dbReference type="EMBL" id="MBD2200155.1"/>
    </source>
</evidence>
<evidence type="ECO:0000313" key="3">
    <source>
        <dbReference type="Proteomes" id="UP000658514"/>
    </source>
</evidence>
<keyword evidence="3" id="KW-1185">Reference proteome</keyword>
<feature type="region of interest" description="Disordered" evidence="1">
    <location>
        <begin position="1"/>
        <end position="33"/>
    </location>
</feature>
<accession>A0ABR8ALM8</accession>
<reference evidence="2 3" key="1">
    <citation type="journal article" date="2020" name="ISME J.">
        <title>Comparative genomics reveals insights into cyanobacterial evolution and habitat adaptation.</title>
        <authorList>
            <person name="Chen M.Y."/>
            <person name="Teng W.K."/>
            <person name="Zhao L."/>
            <person name="Hu C.X."/>
            <person name="Zhou Y.K."/>
            <person name="Han B.P."/>
            <person name="Song L.R."/>
            <person name="Shu W.S."/>
        </authorList>
    </citation>
    <scope>NUCLEOTIDE SEQUENCE [LARGE SCALE GENOMIC DNA]</scope>
    <source>
        <strain evidence="2 3">FACHB-288</strain>
    </source>
</reference>
<sequence>MSNQLTQDNQLPTEETQVVRPLEPSRATLYSPDIEPVEDLQEDNYIDEQPQDLSYLDLPQEINNVNEPPQYSTPEFKQFNEQFKQYAGVDFKEAVNMVQELQAFKQQQTVNSQLNTLKQEWGVDDKEVTQRLELIRERFVKYPPQLQAQLDNPEGAKLIWAKLEQERQVSSVPQLDRGRRTTPGSNTKYLFSKSQIDKMSDSEYRQNANKIMYAYANGLVSNN</sequence>
<protein>
    <submittedName>
        <fullName evidence="2">Uncharacterized protein</fullName>
    </submittedName>
</protein>
<proteinExistence type="predicted"/>
<gene>
    <name evidence="2" type="ORF">H6G24_32610</name>
</gene>
<evidence type="ECO:0000256" key="1">
    <source>
        <dbReference type="SAM" id="MobiDB-lite"/>
    </source>
</evidence>
<feature type="compositionally biased region" description="Polar residues" evidence="1">
    <location>
        <begin position="1"/>
        <end position="16"/>
    </location>
</feature>
<comment type="caution">
    <text evidence="2">The sequence shown here is derived from an EMBL/GenBank/DDBJ whole genome shotgun (WGS) entry which is preliminary data.</text>
</comment>